<dbReference type="EMBL" id="LN733509">
    <property type="protein sequence ID" value="CEP17024.1"/>
    <property type="molecule type" value="Genomic_DNA"/>
</dbReference>
<evidence type="ECO:0000313" key="2">
    <source>
        <dbReference type="Proteomes" id="UP000054107"/>
    </source>
</evidence>
<name>A0A0B7NPY3_9FUNG</name>
<sequence length="97" mass="10450">MSYVRPNVAEKKSEDDQGLAMFGPVPSFESFSLNASATSGSITLPNSCVGDLIDHVLDDEMVFQELECITNSLALPISPPLSPTATITLEDDFILFP</sequence>
<protein>
    <submittedName>
        <fullName evidence="1">Uncharacterized protein</fullName>
    </submittedName>
</protein>
<proteinExistence type="predicted"/>
<evidence type="ECO:0000313" key="1">
    <source>
        <dbReference type="EMBL" id="CEP17024.1"/>
    </source>
</evidence>
<keyword evidence="2" id="KW-1185">Reference proteome</keyword>
<organism evidence="1 2">
    <name type="scientific">Parasitella parasitica</name>
    <dbReference type="NCBI Taxonomy" id="35722"/>
    <lineage>
        <taxon>Eukaryota</taxon>
        <taxon>Fungi</taxon>
        <taxon>Fungi incertae sedis</taxon>
        <taxon>Mucoromycota</taxon>
        <taxon>Mucoromycotina</taxon>
        <taxon>Mucoromycetes</taxon>
        <taxon>Mucorales</taxon>
        <taxon>Mucorineae</taxon>
        <taxon>Mucoraceae</taxon>
        <taxon>Parasitella</taxon>
    </lineage>
</organism>
<reference evidence="1 2" key="1">
    <citation type="submission" date="2014-09" db="EMBL/GenBank/DDBJ databases">
        <authorList>
            <person name="Ellenberger Sabrina"/>
        </authorList>
    </citation>
    <scope>NUCLEOTIDE SEQUENCE [LARGE SCALE GENOMIC DNA]</scope>
    <source>
        <strain evidence="1 2">CBS 412.66</strain>
    </source>
</reference>
<gene>
    <name evidence="1" type="primary">PARPA_11312.1 scaffold 43467</name>
</gene>
<dbReference type="Proteomes" id="UP000054107">
    <property type="component" value="Unassembled WGS sequence"/>
</dbReference>
<accession>A0A0B7NPY3</accession>
<dbReference type="AlphaFoldDB" id="A0A0B7NPY3"/>
<dbReference type="OrthoDB" id="2251365at2759"/>